<sequence length="54" mass="6375">MNINLILSVVMLFIGLIFLILSFIFPSEIRIGSFIVSSLLSFYFYSLYKRDKYK</sequence>
<protein>
    <submittedName>
        <fullName evidence="2">Uncharacterized protein</fullName>
    </submittedName>
</protein>
<keyword evidence="1" id="KW-0472">Membrane</keyword>
<dbReference type="Proteomes" id="UP000255411">
    <property type="component" value="Chromosome"/>
</dbReference>
<feature type="transmembrane region" description="Helical" evidence="1">
    <location>
        <begin position="5"/>
        <end position="25"/>
    </location>
</feature>
<accession>A0A345VKC1</accession>
<keyword evidence="1" id="KW-1133">Transmembrane helix</keyword>
<reference evidence="2 3" key="1">
    <citation type="submission" date="2017-07" db="EMBL/GenBank/DDBJ databases">
        <title>Streptococcus pluranimalium as cause of bovine abortion.</title>
        <authorList>
            <person name="Rodriguez Campos S."/>
            <person name="Gobeli Brawand S."/>
            <person name="Brodard I."/>
            <person name="Rychener L."/>
            <person name="Perreten V."/>
        </authorList>
    </citation>
    <scope>NUCLEOTIDE SEQUENCE [LARGE SCALE GENOMIC DNA]</scope>
    <source>
        <strain evidence="2 3">14A0014</strain>
    </source>
</reference>
<name>A0A345VKC1_9STRE</name>
<evidence type="ECO:0000313" key="3">
    <source>
        <dbReference type="Proteomes" id="UP000255411"/>
    </source>
</evidence>
<evidence type="ECO:0000313" key="2">
    <source>
        <dbReference type="EMBL" id="AXJ13173.1"/>
    </source>
</evidence>
<feature type="transmembrane region" description="Helical" evidence="1">
    <location>
        <begin position="31"/>
        <end position="48"/>
    </location>
</feature>
<dbReference type="AlphaFoldDB" id="A0A345VKC1"/>
<organism evidence="2 3">
    <name type="scientific">Streptococcus pluranimalium</name>
    <dbReference type="NCBI Taxonomy" id="82348"/>
    <lineage>
        <taxon>Bacteria</taxon>
        <taxon>Bacillati</taxon>
        <taxon>Bacillota</taxon>
        <taxon>Bacilli</taxon>
        <taxon>Lactobacillales</taxon>
        <taxon>Streptococcaceae</taxon>
        <taxon>Streptococcus</taxon>
    </lineage>
</organism>
<proteinExistence type="predicted"/>
<evidence type="ECO:0000256" key="1">
    <source>
        <dbReference type="SAM" id="Phobius"/>
    </source>
</evidence>
<gene>
    <name evidence="2" type="ORF">Sp14A_12590</name>
</gene>
<keyword evidence="1" id="KW-0812">Transmembrane</keyword>
<dbReference type="EMBL" id="CP022601">
    <property type="protein sequence ID" value="AXJ13173.1"/>
    <property type="molecule type" value="Genomic_DNA"/>
</dbReference>